<dbReference type="Proteomes" id="UP000499080">
    <property type="component" value="Unassembled WGS sequence"/>
</dbReference>
<reference evidence="1 2" key="1">
    <citation type="journal article" date="2019" name="Sci. Rep.">
        <title>Orb-weaving spider Araneus ventricosus genome elucidates the spidroin gene catalogue.</title>
        <authorList>
            <person name="Kono N."/>
            <person name="Nakamura H."/>
            <person name="Ohtoshi R."/>
            <person name="Moran D.A.P."/>
            <person name="Shinohara A."/>
            <person name="Yoshida Y."/>
            <person name="Fujiwara M."/>
            <person name="Mori M."/>
            <person name="Tomita M."/>
            <person name="Arakawa K."/>
        </authorList>
    </citation>
    <scope>NUCLEOTIDE SEQUENCE [LARGE SCALE GENOMIC DNA]</scope>
</reference>
<name>A0A4Y2KPF0_ARAVE</name>
<organism evidence="1 2">
    <name type="scientific">Araneus ventricosus</name>
    <name type="common">Orbweaver spider</name>
    <name type="synonym">Epeira ventricosa</name>
    <dbReference type="NCBI Taxonomy" id="182803"/>
    <lineage>
        <taxon>Eukaryota</taxon>
        <taxon>Metazoa</taxon>
        <taxon>Ecdysozoa</taxon>
        <taxon>Arthropoda</taxon>
        <taxon>Chelicerata</taxon>
        <taxon>Arachnida</taxon>
        <taxon>Araneae</taxon>
        <taxon>Araneomorphae</taxon>
        <taxon>Entelegynae</taxon>
        <taxon>Araneoidea</taxon>
        <taxon>Araneidae</taxon>
        <taxon>Araneus</taxon>
    </lineage>
</organism>
<gene>
    <name evidence="1" type="ORF">AVEN_136522_1</name>
</gene>
<protein>
    <submittedName>
        <fullName evidence="1">Uncharacterized protein</fullName>
    </submittedName>
</protein>
<proteinExistence type="predicted"/>
<dbReference type="AlphaFoldDB" id="A0A4Y2KPF0"/>
<evidence type="ECO:0000313" key="1">
    <source>
        <dbReference type="EMBL" id="GBN03196.1"/>
    </source>
</evidence>
<keyword evidence="2" id="KW-1185">Reference proteome</keyword>
<evidence type="ECO:0000313" key="2">
    <source>
        <dbReference type="Proteomes" id="UP000499080"/>
    </source>
</evidence>
<sequence>MSRFPKKTFVDDRNLDIICSCKVLLSGKKHHSRFNVQGPAATSSFITDKDLAIMNFRISDCFYKCSLVKLIS</sequence>
<dbReference type="EMBL" id="BGPR01004774">
    <property type="protein sequence ID" value="GBN03196.1"/>
    <property type="molecule type" value="Genomic_DNA"/>
</dbReference>
<comment type="caution">
    <text evidence="1">The sequence shown here is derived from an EMBL/GenBank/DDBJ whole genome shotgun (WGS) entry which is preliminary data.</text>
</comment>
<accession>A0A4Y2KPF0</accession>